<evidence type="ECO:0000313" key="3">
    <source>
        <dbReference type="Proteomes" id="UP000494363"/>
    </source>
</evidence>
<keyword evidence="3" id="KW-1185">Reference proteome</keyword>
<dbReference type="EMBL" id="CADIKH010000051">
    <property type="protein sequence ID" value="CAB3771326.1"/>
    <property type="molecule type" value="Genomic_DNA"/>
</dbReference>
<proteinExistence type="predicted"/>
<accession>A0A6J5F265</accession>
<dbReference type="Proteomes" id="UP000494363">
    <property type="component" value="Unassembled WGS sequence"/>
</dbReference>
<organism evidence="2 3">
    <name type="scientific">Paraburkholderia humisilvae</name>
    <dbReference type="NCBI Taxonomy" id="627669"/>
    <lineage>
        <taxon>Bacteria</taxon>
        <taxon>Pseudomonadati</taxon>
        <taxon>Pseudomonadota</taxon>
        <taxon>Betaproteobacteria</taxon>
        <taxon>Burkholderiales</taxon>
        <taxon>Burkholderiaceae</taxon>
        <taxon>Paraburkholderia</taxon>
    </lineage>
</organism>
<evidence type="ECO:0000259" key="1">
    <source>
        <dbReference type="Pfam" id="PF14361"/>
    </source>
</evidence>
<evidence type="ECO:0000313" key="2">
    <source>
        <dbReference type="EMBL" id="CAB3771326.1"/>
    </source>
</evidence>
<sequence>MGARSSTRNQGGTQNAVTNIPQISPALRDWTEKLALDYENAIRRIHAALMNIKPYADQDAPTRLDTRNSINWSMKLWFNTLLSGSAPSEEELEAFRDFGRRRVHQGVTLDVLLRAFRLGSRELWCIYTELDEKNDLLRDELLFRISPFLMEFFDILAQIISQAYLDEQYKQARWRESLRYQLHSIIFYHPEDTEGFAKTAVALRLDPTVPRIALAIDVRSIDSNSPTFKSELDRIVVATARRLKFPDDELVDIWYRGQLLVWIPSRLGDLMSM</sequence>
<dbReference type="AlphaFoldDB" id="A0A6J5F265"/>
<protein>
    <recommendedName>
        <fullName evidence="1">RsbT co-antagonist protein RsbRD N-terminal domain-containing protein</fullName>
    </recommendedName>
</protein>
<gene>
    <name evidence="2" type="ORF">LMG29542_06583</name>
</gene>
<feature type="domain" description="RsbT co-antagonist protein RsbRD N-terminal" evidence="1">
    <location>
        <begin position="43"/>
        <end position="179"/>
    </location>
</feature>
<dbReference type="InterPro" id="IPR025751">
    <property type="entry name" value="RsbRD_N_dom"/>
</dbReference>
<dbReference type="Pfam" id="PF14361">
    <property type="entry name" value="RsbRD_N"/>
    <property type="match status" value="1"/>
</dbReference>
<name>A0A6J5F265_9BURK</name>
<reference evidence="2 3" key="1">
    <citation type="submission" date="2020-04" db="EMBL/GenBank/DDBJ databases">
        <authorList>
            <person name="De Canck E."/>
        </authorList>
    </citation>
    <scope>NUCLEOTIDE SEQUENCE [LARGE SCALE GENOMIC DNA]</scope>
    <source>
        <strain evidence="2 3">LMG 29542</strain>
    </source>
</reference>